<dbReference type="InterPro" id="IPR000212">
    <property type="entry name" value="DNA_helicase_UvrD/REP"/>
</dbReference>
<dbReference type="SUPFAM" id="SSF52540">
    <property type="entry name" value="P-loop containing nucleoside triphosphate hydrolases"/>
    <property type="match status" value="1"/>
</dbReference>
<accession>A0A1T4KKE8</accession>
<dbReference type="GO" id="GO:0016887">
    <property type="term" value="F:ATP hydrolysis activity"/>
    <property type="evidence" value="ECO:0007669"/>
    <property type="project" value="RHEA"/>
</dbReference>
<evidence type="ECO:0000256" key="8">
    <source>
        <dbReference type="ARBA" id="ARBA00034617"/>
    </source>
</evidence>
<feature type="binding site" evidence="12">
    <location>
        <begin position="28"/>
        <end position="35"/>
    </location>
    <ligand>
        <name>ATP</name>
        <dbReference type="ChEBI" id="CHEBI:30616"/>
    </ligand>
</feature>
<evidence type="ECO:0000256" key="11">
    <source>
        <dbReference type="ARBA" id="ARBA00048988"/>
    </source>
</evidence>
<keyword evidence="16" id="KW-1185">Reference proteome</keyword>
<dbReference type="PROSITE" id="PS51198">
    <property type="entry name" value="UVRD_HELICASE_ATP_BIND"/>
    <property type="match status" value="1"/>
</dbReference>
<dbReference type="RefSeq" id="WP_078933134.1">
    <property type="nucleotide sequence ID" value="NZ_FUWG01000008.1"/>
</dbReference>
<dbReference type="Gene3D" id="3.40.50.300">
    <property type="entry name" value="P-loop containing nucleotide triphosphate hydrolases"/>
    <property type="match status" value="2"/>
</dbReference>
<dbReference type="GO" id="GO:0003677">
    <property type="term" value="F:DNA binding"/>
    <property type="evidence" value="ECO:0007669"/>
    <property type="project" value="UniProtKB-KW"/>
</dbReference>
<dbReference type="Gene3D" id="1.10.486.10">
    <property type="entry name" value="PCRA, domain 4"/>
    <property type="match status" value="1"/>
</dbReference>
<gene>
    <name evidence="15" type="ORF">SAMN02745149_01222</name>
</gene>
<dbReference type="CDD" id="cd18807">
    <property type="entry name" value="SF1_C_UvrD"/>
    <property type="match status" value="1"/>
</dbReference>
<organism evidence="15 16">
    <name type="scientific">Treponema porcinum</name>
    <dbReference type="NCBI Taxonomy" id="261392"/>
    <lineage>
        <taxon>Bacteria</taxon>
        <taxon>Pseudomonadati</taxon>
        <taxon>Spirochaetota</taxon>
        <taxon>Spirochaetia</taxon>
        <taxon>Spirochaetales</taxon>
        <taxon>Treponemataceae</taxon>
        <taxon>Treponema</taxon>
    </lineage>
</organism>
<evidence type="ECO:0000256" key="7">
    <source>
        <dbReference type="ARBA" id="ARBA00023235"/>
    </source>
</evidence>
<keyword evidence="3 12" id="KW-0378">Hydrolase</keyword>
<dbReference type="PROSITE" id="PS51217">
    <property type="entry name" value="UVRD_HELICASE_CTER"/>
    <property type="match status" value="1"/>
</dbReference>
<evidence type="ECO:0000256" key="1">
    <source>
        <dbReference type="ARBA" id="ARBA00009922"/>
    </source>
</evidence>
<dbReference type="InterPro" id="IPR013986">
    <property type="entry name" value="DExx_box_DNA_helicase_dom_sf"/>
</dbReference>
<dbReference type="GO" id="GO:0043138">
    <property type="term" value="F:3'-5' DNA helicase activity"/>
    <property type="evidence" value="ECO:0007669"/>
    <property type="project" value="UniProtKB-EC"/>
</dbReference>
<dbReference type="InterPro" id="IPR027417">
    <property type="entry name" value="P-loop_NTPase"/>
</dbReference>
<dbReference type="PANTHER" id="PTHR11070:SF2">
    <property type="entry name" value="ATP-DEPENDENT DNA HELICASE SRS2"/>
    <property type="match status" value="1"/>
</dbReference>
<protein>
    <recommendedName>
        <fullName evidence="9">DNA 3'-5' helicase</fullName>
        <ecNumber evidence="9">5.6.2.4</ecNumber>
    </recommendedName>
    <alternativeName>
        <fullName evidence="10">DNA 3'-5' helicase II</fullName>
    </alternativeName>
</protein>
<evidence type="ECO:0000256" key="3">
    <source>
        <dbReference type="ARBA" id="ARBA00022801"/>
    </source>
</evidence>
<dbReference type="AlphaFoldDB" id="A0A1T4KKE8"/>
<proteinExistence type="inferred from homology"/>
<comment type="catalytic activity">
    <reaction evidence="11">
        <text>ATP + H2O = ADP + phosphate + H(+)</text>
        <dbReference type="Rhea" id="RHEA:13065"/>
        <dbReference type="ChEBI" id="CHEBI:15377"/>
        <dbReference type="ChEBI" id="CHEBI:15378"/>
        <dbReference type="ChEBI" id="CHEBI:30616"/>
        <dbReference type="ChEBI" id="CHEBI:43474"/>
        <dbReference type="ChEBI" id="CHEBI:456216"/>
        <dbReference type="EC" id="5.6.2.4"/>
    </reaction>
</comment>
<keyword evidence="2 12" id="KW-0547">Nucleotide-binding</keyword>
<dbReference type="Gene3D" id="1.10.10.160">
    <property type="match status" value="1"/>
</dbReference>
<dbReference type="Pfam" id="PF13361">
    <property type="entry name" value="UvrD_C"/>
    <property type="match status" value="1"/>
</dbReference>
<name>A0A1T4KKE8_TREPO</name>
<keyword evidence="7" id="KW-0413">Isomerase</keyword>
<dbReference type="GO" id="GO:0005524">
    <property type="term" value="F:ATP binding"/>
    <property type="evidence" value="ECO:0007669"/>
    <property type="project" value="UniProtKB-UniRule"/>
</dbReference>
<feature type="domain" description="UvrD-like helicase ATP-binding" evidence="13">
    <location>
        <begin position="7"/>
        <end position="283"/>
    </location>
</feature>
<evidence type="ECO:0000256" key="6">
    <source>
        <dbReference type="ARBA" id="ARBA00023125"/>
    </source>
</evidence>
<evidence type="ECO:0000313" key="15">
    <source>
        <dbReference type="EMBL" id="SJZ42871.1"/>
    </source>
</evidence>
<reference evidence="15 16" key="1">
    <citation type="submission" date="2017-02" db="EMBL/GenBank/DDBJ databases">
        <authorList>
            <person name="Peterson S.W."/>
        </authorList>
    </citation>
    <scope>NUCLEOTIDE SEQUENCE [LARGE SCALE GENOMIC DNA]</scope>
    <source>
        <strain evidence="15 16">ATCC BAA-908</strain>
    </source>
</reference>
<dbReference type="CDD" id="cd17932">
    <property type="entry name" value="DEXQc_UvrD"/>
    <property type="match status" value="1"/>
</dbReference>
<dbReference type="GeneID" id="78316521"/>
<evidence type="ECO:0000256" key="2">
    <source>
        <dbReference type="ARBA" id="ARBA00022741"/>
    </source>
</evidence>
<sequence length="758" mass="84512">MAFEYLETLNPEQTEAVVHSGNPLLILAGAGSGKTRVITTKIAYLIQHENMNPYSILAVTFTKKAAREMQERAEHLEPLAARAQIRTFHSFGAWFLRRYAEEAGLEPSFTVYDDDDSASLIMKAMPGMTKKQANSAAHKIALCKDYCLSPEDDLSSVDSDGAFSEVYAAYQKRLRATGNADFGDLIMLPVKILESNPVIRREMQYRFRVIMVDEYQDSNVAQFKLLQAVSGVQENSGTYVCVVGDDDQSIYKFRGAEVQNILQFPDFFPGASVIRLERNYRSTGKILAAADAVVSHNEDRLGKTLVAVRGEGSLPKLVFLESQDKEAQFCASLIKKAVEEKGDCLYRDFAILYRTNAQSLGFESEFLHRQIPYVVVGSLKFYEREEIKDSLAYLALIANGRDEIAFQRIVNKPVRGIGEKTQEKIILSAHETYGALIENLNLIDAAENAAESLSKKARDGIKEFCGLMKELKDSLLRKSASSDSPSKTDELAALASGEELPESDTVRENLSVFVRSVIEESGIYEYHKAQDEIDGTARVSNLDELVNSAVLYPCTMQGLLDFLDSIELDRTLAENTEETTDAVTLITLHNTKGLEFPRVIITGLENGIFPRGDKAGDELEEERRLFYVGITRAKDELYITSCAMRRLYGRTEPMMPSRFLFEAGDVFKVLGNVPPSYAFAGKTAGFDGNEVSEDDPKSRILKKYAKGTRIYNDDYGYGQIVECSAGNGEVVVTVQFESGGRKKFLPEYQSKSLEIIRD</sequence>
<dbReference type="GO" id="GO:0000725">
    <property type="term" value="P:recombinational repair"/>
    <property type="evidence" value="ECO:0007669"/>
    <property type="project" value="TreeGrafter"/>
</dbReference>
<dbReference type="GO" id="GO:0033202">
    <property type="term" value="C:DNA helicase complex"/>
    <property type="evidence" value="ECO:0007669"/>
    <property type="project" value="TreeGrafter"/>
</dbReference>
<dbReference type="OrthoDB" id="9810135at2"/>
<evidence type="ECO:0000256" key="4">
    <source>
        <dbReference type="ARBA" id="ARBA00022806"/>
    </source>
</evidence>
<keyword evidence="6" id="KW-0238">DNA-binding</keyword>
<feature type="domain" description="UvrD-like helicase C-terminal" evidence="14">
    <location>
        <begin position="284"/>
        <end position="593"/>
    </location>
</feature>
<evidence type="ECO:0000259" key="13">
    <source>
        <dbReference type="PROSITE" id="PS51198"/>
    </source>
</evidence>
<dbReference type="Proteomes" id="UP000190423">
    <property type="component" value="Unassembled WGS sequence"/>
</dbReference>
<evidence type="ECO:0000256" key="12">
    <source>
        <dbReference type="PROSITE-ProRule" id="PRU00560"/>
    </source>
</evidence>
<evidence type="ECO:0000256" key="9">
    <source>
        <dbReference type="ARBA" id="ARBA00034808"/>
    </source>
</evidence>
<evidence type="ECO:0000313" key="16">
    <source>
        <dbReference type="Proteomes" id="UP000190423"/>
    </source>
</evidence>
<evidence type="ECO:0000256" key="5">
    <source>
        <dbReference type="ARBA" id="ARBA00022840"/>
    </source>
</evidence>
<dbReference type="EMBL" id="FUWG01000008">
    <property type="protein sequence ID" value="SJZ42871.1"/>
    <property type="molecule type" value="Genomic_DNA"/>
</dbReference>
<dbReference type="InterPro" id="IPR014017">
    <property type="entry name" value="DNA_helicase_UvrD-like_C"/>
</dbReference>
<dbReference type="Pfam" id="PF00580">
    <property type="entry name" value="UvrD-helicase"/>
    <property type="match status" value="1"/>
</dbReference>
<dbReference type="GO" id="GO:0005829">
    <property type="term" value="C:cytosol"/>
    <property type="evidence" value="ECO:0007669"/>
    <property type="project" value="TreeGrafter"/>
</dbReference>
<comment type="similarity">
    <text evidence="1">Belongs to the helicase family. UvrD subfamily.</text>
</comment>
<dbReference type="EC" id="5.6.2.4" evidence="9"/>
<keyword evidence="4 12" id="KW-0347">Helicase</keyword>
<keyword evidence="5 12" id="KW-0067">ATP-binding</keyword>
<evidence type="ECO:0000256" key="10">
    <source>
        <dbReference type="ARBA" id="ARBA00034923"/>
    </source>
</evidence>
<comment type="catalytic activity">
    <reaction evidence="8">
        <text>Couples ATP hydrolysis with the unwinding of duplex DNA by translocating in the 3'-5' direction.</text>
        <dbReference type="EC" id="5.6.2.4"/>
    </reaction>
</comment>
<dbReference type="InterPro" id="IPR014016">
    <property type="entry name" value="UvrD-like_ATP-bd"/>
</dbReference>
<dbReference type="PANTHER" id="PTHR11070">
    <property type="entry name" value="UVRD / RECB / PCRA DNA HELICASE FAMILY MEMBER"/>
    <property type="match status" value="1"/>
</dbReference>
<dbReference type="STRING" id="261392.SAMN02745149_01222"/>
<evidence type="ECO:0000259" key="14">
    <source>
        <dbReference type="PROSITE" id="PS51217"/>
    </source>
</evidence>